<protein>
    <submittedName>
        <fullName evidence="2">Uncharacterized protein</fullName>
    </submittedName>
</protein>
<comment type="caution">
    <text evidence="2">The sequence shown here is derived from an EMBL/GenBank/DDBJ whole genome shotgun (WGS) entry which is preliminary data.</text>
</comment>
<name>A0A3M5V0I5_PSESX</name>
<reference evidence="2 3" key="1">
    <citation type="submission" date="2018-08" db="EMBL/GenBank/DDBJ databases">
        <title>Recombination of ecologically and evolutionarily significant loci maintains genetic cohesion in the Pseudomonas syringae species complex.</title>
        <authorList>
            <person name="Dillon M."/>
            <person name="Thakur S."/>
            <person name="Almeida R.N.D."/>
            <person name="Weir B.S."/>
            <person name="Guttman D.S."/>
        </authorList>
    </citation>
    <scope>NUCLEOTIDE SEQUENCE [LARGE SCALE GENOMIC DNA]</scope>
    <source>
        <strain evidence="2 3">ICMP 14479</strain>
    </source>
</reference>
<evidence type="ECO:0000313" key="2">
    <source>
        <dbReference type="EMBL" id="RMU51088.1"/>
    </source>
</evidence>
<evidence type="ECO:0000313" key="3">
    <source>
        <dbReference type="Proteomes" id="UP000280395"/>
    </source>
</evidence>
<feature type="region of interest" description="Disordered" evidence="1">
    <location>
        <begin position="83"/>
        <end position="106"/>
    </location>
</feature>
<dbReference type="Proteomes" id="UP000280395">
    <property type="component" value="Unassembled WGS sequence"/>
</dbReference>
<gene>
    <name evidence="2" type="ORF">ALP29_200407</name>
</gene>
<organism evidence="2 3">
    <name type="scientific">Pseudomonas syringae pv. avii</name>
    <dbReference type="NCBI Taxonomy" id="663959"/>
    <lineage>
        <taxon>Bacteria</taxon>
        <taxon>Pseudomonadati</taxon>
        <taxon>Pseudomonadota</taxon>
        <taxon>Gammaproteobacteria</taxon>
        <taxon>Pseudomonadales</taxon>
        <taxon>Pseudomonadaceae</taxon>
        <taxon>Pseudomonas</taxon>
        <taxon>Pseudomonas syringae</taxon>
    </lineage>
</organism>
<sequence>MRRQPTNLEVFYDDIGLRRQLPDQLLPFRSREVDGDRLLVTIGRQVISRLTGVMPGRILKKRRPPGASVIATARTLDLDDVSAQISKDLPGPGSGQNTRKIEHSYM</sequence>
<evidence type="ECO:0000256" key="1">
    <source>
        <dbReference type="SAM" id="MobiDB-lite"/>
    </source>
</evidence>
<proteinExistence type="predicted"/>
<accession>A0A3M5V0I5</accession>
<dbReference type="EMBL" id="RBUA01001021">
    <property type="protein sequence ID" value="RMU51088.1"/>
    <property type="molecule type" value="Genomic_DNA"/>
</dbReference>
<dbReference type="AlphaFoldDB" id="A0A3M5V0I5"/>